<gene>
    <name evidence="1" type="ORF">SDC9_176552</name>
</gene>
<sequence>MHKYDSFMTARNDFATKMVSKAGYVRRADVNLLNAIPSTHATLTSGDHDGKAVVLETTN</sequence>
<comment type="caution">
    <text evidence="1">The sequence shown here is derived from an EMBL/GenBank/DDBJ whole genome shotgun (WGS) entry which is preliminary data.</text>
</comment>
<name>A0A645GQB6_9ZZZZ</name>
<organism evidence="1">
    <name type="scientific">bioreactor metagenome</name>
    <dbReference type="NCBI Taxonomy" id="1076179"/>
    <lineage>
        <taxon>unclassified sequences</taxon>
        <taxon>metagenomes</taxon>
        <taxon>ecological metagenomes</taxon>
    </lineage>
</organism>
<evidence type="ECO:0000313" key="1">
    <source>
        <dbReference type="EMBL" id="MPN29101.1"/>
    </source>
</evidence>
<reference evidence="1" key="1">
    <citation type="submission" date="2019-08" db="EMBL/GenBank/DDBJ databases">
        <authorList>
            <person name="Kucharzyk K."/>
            <person name="Murdoch R.W."/>
            <person name="Higgins S."/>
            <person name="Loffler F."/>
        </authorList>
    </citation>
    <scope>NUCLEOTIDE SEQUENCE</scope>
</reference>
<dbReference type="AlphaFoldDB" id="A0A645GQB6"/>
<dbReference type="EMBL" id="VSSQ01079635">
    <property type="protein sequence ID" value="MPN29101.1"/>
    <property type="molecule type" value="Genomic_DNA"/>
</dbReference>
<protein>
    <submittedName>
        <fullName evidence="1">Uncharacterized protein</fullName>
    </submittedName>
</protein>
<accession>A0A645GQB6</accession>
<proteinExistence type="predicted"/>